<dbReference type="Pfam" id="PF02518">
    <property type="entry name" value="HATPase_c"/>
    <property type="match status" value="1"/>
</dbReference>
<protein>
    <submittedName>
        <fullName evidence="6">Sensor histidine kinase</fullName>
    </submittedName>
</protein>
<dbReference type="Gene3D" id="3.30.565.10">
    <property type="entry name" value="Histidine kinase-like ATPase, C-terminal domain"/>
    <property type="match status" value="1"/>
</dbReference>
<feature type="transmembrane region" description="Helical" evidence="4">
    <location>
        <begin position="189"/>
        <end position="209"/>
    </location>
</feature>
<dbReference type="InterPro" id="IPR005467">
    <property type="entry name" value="His_kinase_dom"/>
</dbReference>
<name>A0ABV5KAM9_9ACTN</name>
<evidence type="ECO:0000256" key="4">
    <source>
        <dbReference type="SAM" id="Phobius"/>
    </source>
</evidence>
<evidence type="ECO:0000256" key="1">
    <source>
        <dbReference type="ARBA" id="ARBA00022679"/>
    </source>
</evidence>
<dbReference type="RefSeq" id="WP_170215249.1">
    <property type="nucleotide sequence ID" value="NZ_JBHMDG010000012.1"/>
</dbReference>
<dbReference type="EMBL" id="JBHMDG010000012">
    <property type="protein sequence ID" value="MFB9313487.1"/>
    <property type="molecule type" value="Genomic_DNA"/>
</dbReference>
<dbReference type="InterPro" id="IPR036890">
    <property type="entry name" value="HATPase_C_sf"/>
</dbReference>
<evidence type="ECO:0000256" key="2">
    <source>
        <dbReference type="ARBA" id="ARBA00022777"/>
    </source>
</evidence>
<dbReference type="SUPFAM" id="SSF55874">
    <property type="entry name" value="ATPase domain of HSP90 chaperone/DNA topoisomerase II/histidine kinase"/>
    <property type="match status" value="1"/>
</dbReference>
<keyword evidence="4" id="KW-0812">Transmembrane</keyword>
<proteinExistence type="predicted"/>
<keyword evidence="4" id="KW-0472">Membrane</keyword>
<evidence type="ECO:0000256" key="3">
    <source>
        <dbReference type="ARBA" id="ARBA00023012"/>
    </source>
</evidence>
<feature type="transmembrane region" description="Helical" evidence="4">
    <location>
        <begin position="12"/>
        <end position="33"/>
    </location>
</feature>
<keyword evidence="1" id="KW-0808">Transferase</keyword>
<feature type="domain" description="Histidine kinase" evidence="5">
    <location>
        <begin position="241"/>
        <end position="426"/>
    </location>
</feature>
<keyword evidence="2 6" id="KW-0418">Kinase</keyword>
<gene>
    <name evidence="6" type="ORF">ACFFRI_10580</name>
</gene>
<keyword evidence="7" id="KW-1185">Reference proteome</keyword>
<dbReference type="Gene3D" id="1.20.5.1930">
    <property type="match status" value="1"/>
</dbReference>
<dbReference type="Pfam" id="PF07730">
    <property type="entry name" value="HisKA_3"/>
    <property type="match status" value="1"/>
</dbReference>
<organism evidence="6 7">
    <name type="scientific">Nocardioides plantarum</name>
    <dbReference type="NCBI Taxonomy" id="29299"/>
    <lineage>
        <taxon>Bacteria</taxon>
        <taxon>Bacillati</taxon>
        <taxon>Actinomycetota</taxon>
        <taxon>Actinomycetes</taxon>
        <taxon>Propionibacteriales</taxon>
        <taxon>Nocardioidaceae</taxon>
        <taxon>Nocardioides</taxon>
    </lineage>
</organism>
<dbReference type="InterPro" id="IPR003594">
    <property type="entry name" value="HATPase_dom"/>
</dbReference>
<evidence type="ECO:0000313" key="7">
    <source>
        <dbReference type="Proteomes" id="UP001589750"/>
    </source>
</evidence>
<comment type="caution">
    <text evidence="6">The sequence shown here is derived from an EMBL/GenBank/DDBJ whole genome shotgun (WGS) entry which is preliminary data.</text>
</comment>
<reference evidence="6 7" key="1">
    <citation type="submission" date="2024-09" db="EMBL/GenBank/DDBJ databases">
        <authorList>
            <person name="Sun Q."/>
            <person name="Mori K."/>
        </authorList>
    </citation>
    <scope>NUCLEOTIDE SEQUENCE [LARGE SCALE GENOMIC DNA]</scope>
    <source>
        <strain evidence="6 7">JCM 9626</strain>
    </source>
</reference>
<dbReference type="Proteomes" id="UP001589750">
    <property type="component" value="Unassembled WGS sequence"/>
</dbReference>
<sequence>MSPRRLVSSPVAQFLAAGLLVVIVLIVVTTLLGQRAARDEAISDAREITTVLAGSVAERSIPTGLVDGETGAIDRFDLQVLPRLVVGDVRRVKIWDRDGTVVWSDEARLIGETFGLDEEETDVLDHGGTDAEVSDLTEPENRWEVDGGSLVEVYTRIESPEGDPLLFEAYFDADEIDDRQAELVAPFRTITVGALLVLVVVATPLLLVLTRRLHRAADERERLLVAAADASDAERRRIARDLHDGVVQDLAGTTFALSALARTAADTEERRQVLEATQSLRSSMRSLRSLLVEIHPPGLAADGLPAALHDLTAAAVDVGVEATVHVDDLDGIADDTVALTWRVAQEAIRNTLRHARARRLDVDVRREAGTLVLTVGDDGVGFDPARVRGSSYGLRGLTSLVRDQGGRLEVTSSVGSGTVVRLEVQG</sequence>
<dbReference type="InterPro" id="IPR011712">
    <property type="entry name" value="Sig_transdc_His_kin_sub3_dim/P"/>
</dbReference>
<accession>A0ABV5KAM9</accession>
<keyword evidence="3" id="KW-0902">Two-component regulatory system</keyword>
<dbReference type="CDD" id="cd16917">
    <property type="entry name" value="HATPase_UhpB-NarQ-NarX-like"/>
    <property type="match status" value="1"/>
</dbReference>
<dbReference type="InterPro" id="IPR050482">
    <property type="entry name" value="Sensor_HK_TwoCompSys"/>
</dbReference>
<dbReference type="PANTHER" id="PTHR24421">
    <property type="entry name" value="NITRATE/NITRITE SENSOR PROTEIN NARX-RELATED"/>
    <property type="match status" value="1"/>
</dbReference>
<dbReference type="PROSITE" id="PS50109">
    <property type="entry name" value="HIS_KIN"/>
    <property type="match status" value="1"/>
</dbReference>
<evidence type="ECO:0000313" key="6">
    <source>
        <dbReference type="EMBL" id="MFB9313487.1"/>
    </source>
</evidence>
<evidence type="ECO:0000259" key="5">
    <source>
        <dbReference type="PROSITE" id="PS50109"/>
    </source>
</evidence>
<keyword evidence="4" id="KW-1133">Transmembrane helix</keyword>
<dbReference type="GO" id="GO:0016301">
    <property type="term" value="F:kinase activity"/>
    <property type="evidence" value="ECO:0007669"/>
    <property type="project" value="UniProtKB-KW"/>
</dbReference>